<reference evidence="1 2" key="1">
    <citation type="submission" date="2022-05" db="EMBL/GenBank/DDBJ databases">
        <authorList>
            <person name="Park J.-S."/>
        </authorList>
    </citation>
    <scope>NUCLEOTIDE SEQUENCE [LARGE SCALE GENOMIC DNA]</scope>
    <source>
        <strain evidence="1 2">2012CJ34-2</strain>
    </source>
</reference>
<proteinExistence type="predicted"/>
<evidence type="ECO:0008006" key="3">
    <source>
        <dbReference type="Google" id="ProtNLM"/>
    </source>
</evidence>
<dbReference type="Proteomes" id="UP001203338">
    <property type="component" value="Unassembled WGS sequence"/>
</dbReference>
<dbReference type="RefSeq" id="WP_249701923.1">
    <property type="nucleotide sequence ID" value="NZ_JAMFLX010000062.1"/>
</dbReference>
<name>A0ABT0PLI2_9GAMM</name>
<evidence type="ECO:0000313" key="1">
    <source>
        <dbReference type="EMBL" id="MCL6272234.1"/>
    </source>
</evidence>
<accession>A0ABT0PLI2</accession>
<dbReference type="EMBL" id="JAMFLX010000062">
    <property type="protein sequence ID" value="MCL6272234.1"/>
    <property type="molecule type" value="Genomic_DNA"/>
</dbReference>
<evidence type="ECO:0000313" key="2">
    <source>
        <dbReference type="Proteomes" id="UP001203338"/>
    </source>
</evidence>
<sequence>MAATKYLQFLLDEIGHSVHNLNTIAVSLSNLPSEPTVNPSLNIRWEPKNVKASSISARRFAIRSSIVFATELLFEYLSSISDDVFWKSTDQELNFKKPLAAHDSKAKRFSEFCKNVPGIEHEWILLVELMCHWRNRIVHASTSKAQLSSSDRKYLEEKSSDIYNHFHHFDVIKTLSDYEADKVTLKEATTLITFLIKCCRKIDEYYFSSINQLSTEYFVKTLETDEQLIKIAKQQESSKRQRQIARYIKVTFSHLPEDKLAGIVQMYT</sequence>
<comment type="caution">
    <text evidence="1">The sequence shown here is derived from an EMBL/GenBank/DDBJ whole genome shotgun (WGS) entry which is preliminary data.</text>
</comment>
<protein>
    <recommendedName>
        <fullName evidence="3">Apea-like HEPN domain-containing protein</fullName>
    </recommendedName>
</protein>
<gene>
    <name evidence="1" type="ORF">M3P05_20135</name>
</gene>
<organism evidence="1 2">
    <name type="scientific">Parendozoicomonas callyspongiae</name>
    <dbReference type="NCBI Taxonomy" id="2942213"/>
    <lineage>
        <taxon>Bacteria</taxon>
        <taxon>Pseudomonadati</taxon>
        <taxon>Pseudomonadota</taxon>
        <taxon>Gammaproteobacteria</taxon>
        <taxon>Oceanospirillales</taxon>
        <taxon>Endozoicomonadaceae</taxon>
        <taxon>Parendozoicomonas</taxon>
    </lineage>
</organism>
<keyword evidence="2" id="KW-1185">Reference proteome</keyword>